<keyword evidence="1" id="KW-0812">Transmembrane</keyword>
<feature type="transmembrane region" description="Helical" evidence="1">
    <location>
        <begin position="123"/>
        <end position="147"/>
    </location>
</feature>
<evidence type="ECO:0000313" key="2">
    <source>
        <dbReference type="EMBL" id="KWU03130.1"/>
    </source>
</evidence>
<keyword evidence="1" id="KW-1133">Transmembrane helix</keyword>
<dbReference type="RefSeq" id="WP_060462430.1">
    <property type="nucleotide sequence ID" value="NZ_AP025162.1"/>
</dbReference>
<feature type="transmembrane region" description="Helical" evidence="1">
    <location>
        <begin position="79"/>
        <end position="101"/>
    </location>
</feature>
<comment type="caution">
    <text evidence="2">The sequence shown here is derived from an EMBL/GenBank/DDBJ whole genome shotgun (WGS) entry which is preliminary data.</text>
</comment>
<dbReference type="AlphaFoldDB" id="A0A109DCY9"/>
<organism evidence="2 3">
    <name type="scientific">Lactobacillus crispatus</name>
    <dbReference type="NCBI Taxonomy" id="47770"/>
    <lineage>
        <taxon>Bacteria</taxon>
        <taxon>Bacillati</taxon>
        <taxon>Bacillota</taxon>
        <taxon>Bacilli</taxon>
        <taxon>Lactobacillales</taxon>
        <taxon>Lactobacillaceae</taxon>
        <taxon>Lactobacillus</taxon>
    </lineage>
</organism>
<proteinExistence type="predicted"/>
<dbReference type="Pfam" id="PF07907">
    <property type="entry name" value="YibE_F"/>
    <property type="match status" value="1"/>
</dbReference>
<feature type="transmembrane region" description="Helical" evidence="1">
    <location>
        <begin position="178"/>
        <end position="202"/>
    </location>
</feature>
<evidence type="ECO:0000256" key="1">
    <source>
        <dbReference type="SAM" id="Phobius"/>
    </source>
</evidence>
<evidence type="ECO:0008006" key="4">
    <source>
        <dbReference type="Google" id="ProtNLM"/>
    </source>
</evidence>
<dbReference type="PATRIC" id="fig|47770.28.peg.1297"/>
<gene>
    <name evidence="2" type="ORF">AEL95_08935</name>
</gene>
<name>A0A109DCY9_9LACO</name>
<dbReference type="InterPro" id="IPR014564">
    <property type="entry name" value="UCP031503_TM"/>
</dbReference>
<accession>A0A109DCY9</accession>
<dbReference type="PANTHER" id="PTHR41771">
    <property type="entry name" value="MEMBRANE PROTEIN-RELATED"/>
    <property type="match status" value="1"/>
</dbReference>
<feature type="transmembrane region" description="Helical" evidence="1">
    <location>
        <begin position="30"/>
        <end position="58"/>
    </location>
</feature>
<reference evidence="2 3" key="1">
    <citation type="journal article" date="2016" name="Microbiology (Mosc.)">
        <title>Comparison of Lactobacillus crispatus isolates from Lactobacillus-dominated vaginal microbiomes with isolates from microbiomes containing bacterial vaginosis-associated bacteria.</title>
        <authorList>
            <person name="Abdelmaksoud A.A."/>
            <person name="Koparde V.N."/>
            <person name="Sheth N.U."/>
            <person name="Serrano M.G."/>
            <person name="Glascock A.L."/>
            <person name="Fettweis J.M."/>
            <person name="Strauss Iii J.F."/>
            <person name="Buck G.A."/>
            <person name="Jefferson K.K."/>
        </authorList>
    </citation>
    <scope>NUCLEOTIDE SEQUENCE [LARGE SCALE GENOMIC DNA]</scope>
    <source>
        <strain evidence="2 3">VMC3</strain>
    </source>
</reference>
<evidence type="ECO:0000313" key="3">
    <source>
        <dbReference type="Proteomes" id="UP000067598"/>
    </source>
</evidence>
<dbReference type="PIRSF" id="PIRSF031503">
    <property type="entry name" value="UCP031503_mp"/>
    <property type="match status" value="1"/>
</dbReference>
<dbReference type="EMBL" id="LJGP01000040">
    <property type="protein sequence ID" value="KWU03130.1"/>
    <property type="molecule type" value="Genomic_DNA"/>
</dbReference>
<dbReference type="InterPro" id="IPR012507">
    <property type="entry name" value="YibE_F"/>
</dbReference>
<protein>
    <recommendedName>
        <fullName evidence="4">YibE/F family protein</fullName>
    </recommendedName>
</protein>
<feature type="transmembrane region" description="Helical" evidence="1">
    <location>
        <begin position="222"/>
        <end position="242"/>
    </location>
</feature>
<dbReference type="Proteomes" id="UP000067598">
    <property type="component" value="Unassembled WGS sequence"/>
</dbReference>
<keyword evidence="1" id="KW-0472">Membrane</keyword>
<sequence length="261" mass="28053">MSTLFALIVVLAILMTIVGGETGIRSFFSVLINTILLILVAMLISWGINIAILTLIFIPLKLVTIIFLGTHDYTVAKNSFYSSFLVCLIISLFILGCQYLAQAAGLGPEAGELLVGLSQMPGLSYPMIAVTVAIFSTLGAIAEAAVAMSSGLLEIKKHKPAIGEEELMASGTAIGNDVLGTAMNTILFGMFGSFLSLFLWYFRLHYTIGEVLNEKLFVNEALIIMYSLIGVILTVPLSSFMLSRGMSKKGPKHESRKSDAG</sequence>
<dbReference type="PANTHER" id="PTHR41771:SF1">
    <property type="entry name" value="MEMBRANE PROTEIN"/>
    <property type="match status" value="1"/>
</dbReference>